<gene>
    <name evidence="8" type="primary">rluD</name>
    <name evidence="8" type="ORF">ABCS64_03440</name>
</gene>
<comment type="function">
    <text evidence="5">Responsible for synthesis of pseudouridine from uracil.</text>
</comment>
<dbReference type="PROSITE" id="PS01129">
    <property type="entry name" value="PSI_RLU"/>
    <property type="match status" value="1"/>
</dbReference>
<dbReference type="GO" id="GO:0160140">
    <property type="term" value="F:23S rRNA pseudouridine(1911/1915/1917) synthase activity"/>
    <property type="evidence" value="ECO:0007669"/>
    <property type="project" value="UniProtKB-EC"/>
</dbReference>
<evidence type="ECO:0000256" key="2">
    <source>
        <dbReference type="ARBA" id="ARBA00023235"/>
    </source>
</evidence>
<dbReference type="SUPFAM" id="SSF55174">
    <property type="entry name" value="Alpha-L RNA-binding motif"/>
    <property type="match status" value="1"/>
</dbReference>
<dbReference type="Pfam" id="PF00849">
    <property type="entry name" value="PseudoU_synth_2"/>
    <property type="match status" value="1"/>
</dbReference>
<sequence>MKTPKNELPPGAPDHPGTAAESVADYSANGPLALQIPADCAGLRLDQALAQLCPQHSRSRLQGWVRAGRVQVDGVPARESKAKVWGGEQIEVDEILDVAGRASMPENIALKVVFEDECLLVIDKPAGLVVHPGNGNWSGTLLNALLFHAPELERVPRAGIVHRLDKETSGLLVVARTPAAQTDLVRQLQARTVRRHYYALARGMLAGDGTVDAPIGRHPRLRTRMAVTPGGKPARTHYRIIERFVDCTLLECALETGRTHQIRVHLESIGHALVGDPVYGTRASRVPSGPAFGRQALHARRLGLIHPLSGKTMTWTSALPEDMALLVAQARQQAAEAAVRTEEEMAVAFADGPEIFYVRGDSPEMDGGDDTGEDDDADLD</sequence>
<dbReference type="PANTHER" id="PTHR21600">
    <property type="entry name" value="MITOCHONDRIAL RNA PSEUDOURIDINE SYNTHASE"/>
    <property type="match status" value="1"/>
</dbReference>
<dbReference type="InterPro" id="IPR050188">
    <property type="entry name" value="RluA_PseudoU_synthase"/>
</dbReference>
<dbReference type="SMART" id="SM00363">
    <property type="entry name" value="S4"/>
    <property type="match status" value="1"/>
</dbReference>
<evidence type="ECO:0000256" key="1">
    <source>
        <dbReference type="ARBA" id="ARBA00010876"/>
    </source>
</evidence>
<keyword evidence="9" id="KW-1185">Reference proteome</keyword>
<keyword evidence="2 5" id="KW-0413">Isomerase</keyword>
<evidence type="ECO:0000313" key="8">
    <source>
        <dbReference type="EMBL" id="MFA9949388.1"/>
    </source>
</evidence>
<dbReference type="InterPro" id="IPR020103">
    <property type="entry name" value="PsdUridine_synth_cat_dom_sf"/>
</dbReference>
<dbReference type="InterPro" id="IPR006225">
    <property type="entry name" value="PsdUridine_synth_RluC/D"/>
</dbReference>
<evidence type="ECO:0000313" key="9">
    <source>
        <dbReference type="Proteomes" id="UP001574673"/>
    </source>
</evidence>
<evidence type="ECO:0000256" key="6">
    <source>
        <dbReference type="SAM" id="MobiDB-lite"/>
    </source>
</evidence>
<reference evidence="9" key="1">
    <citation type="submission" date="2024-06" db="EMBL/GenBank/DDBJ databases">
        <title>Radixoralia hellwigii gen. nov., sp nov., isolated from a root canal in the human oral cavity.</title>
        <authorList>
            <person name="Bartsch S."/>
            <person name="Wittmer A."/>
            <person name="Schulz A.-K."/>
            <person name="Neumann-Schaal M."/>
            <person name="Wolf J."/>
            <person name="Gronow S."/>
            <person name="Tennert C."/>
            <person name="Haecker G."/>
            <person name="Cieplik F."/>
            <person name="Al-Ahmad A."/>
        </authorList>
    </citation>
    <scope>NUCLEOTIDE SEQUENCE [LARGE SCALE GENOMIC DNA]</scope>
    <source>
        <strain evidence="9">Wk13</strain>
    </source>
</reference>
<comment type="catalytic activity">
    <reaction evidence="5">
        <text>a uridine in RNA = a pseudouridine in RNA</text>
        <dbReference type="Rhea" id="RHEA:48348"/>
        <dbReference type="Rhea" id="RHEA-COMP:12068"/>
        <dbReference type="Rhea" id="RHEA-COMP:12069"/>
        <dbReference type="ChEBI" id="CHEBI:65314"/>
        <dbReference type="ChEBI" id="CHEBI:65315"/>
    </reaction>
</comment>
<evidence type="ECO:0000259" key="7">
    <source>
        <dbReference type="SMART" id="SM00363"/>
    </source>
</evidence>
<organism evidence="8 9">
    <name type="scientific">Dentiradicibacter hellwigii</name>
    <dbReference type="NCBI Taxonomy" id="3149053"/>
    <lineage>
        <taxon>Bacteria</taxon>
        <taxon>Pseudomonadati</taxon>
        <taxon>Pseudomonadota</taxon>
        <taxon>Betaproteobacteria</taxon>
        <taxon>Rhodocyclales</taxon>
        <taxon>Rhodocyclaceae</taxon>
        <taxon>Dentiradicibacter</taxon>
    </lineage>
</organism>
<dbReference type="PROSITE" id="PS50889">
    <property type="entry name" value="S4"/>
    <property type="match status" value="1"/>
</dbReference>
<dbReference type="InterPro" id="IPR002942">
    <property type="entry name" value="S4_RNA-bd"/>
</dbReference>
<feature type="domain" description="RNA-binding S4" evidence="7">
    <location>
        <begin position="43"/>
        <end position="101"/>
    </location>
</feature>
<dbReference type="Proteomes" id="UP001574673">
    <property type="component" value="Unassembled WGS sequence"/>
</dbReference>
<dbReference type="Gene3D" id="3.30.2350.10">
    <property type="entry name" value="Pseudouridine synthase"/>
    <property type="match status" value="1"/>
</dbReference>
<dbReference type="Pfam" id="PF01479">
    <property type="entry name" value="S4"/>
    <property type="match status" value="1"/>
</dbReference>
<dbReference type="PANTHER" id="PTHR21600:SF44">
    <property type="entry name" value="RIBOSOMAL LARGE SUBUNIT PSEUDOURIDINE SYNTHASE D"/>
    <property type="match status" value="1"/>
</dbReference>
<accession>A0ABV4UCK2</accession>
<evidence type="ECO:0000256" key="5">
    <source>
        <dbReference type="RuleBase" id="RU362028"/>
    </source>
</evidence>
<dbReference type="Gene3D" id="3.10.290.10">
    <property type="entry name" value="RNA-binding S4 domain"/>
    <property type="match status" value="1"/>
</dbReference>
<dbReference type="InterPro" id="IPR006224">
    <property type="entry name" value="PsdUridine_synth_RluA-like_CS"/>
</dbReference>
<protein>
    <recommendedName>
        <fullName evidence="5">Pseudouridine synthase</fullName>
        <ecNumber evidence="5">5.4.99.-</ecNumber>
    </recommendedName>
</protein>
<evidence type="ECO:0000256" key="3">
    <source>
        <dbReference type="ARBA" id="ARBA00036882"/>
    </source>
</evidence>
<feature type="region of interest" description="Disordered" evidence="6">
    <location>
        <begin position="1"/>
        <end position="22"/>
    </location>
</feature>
<dbReference type="CDD" id="cd00165">
    <property type="entry name" value="S4"/>
    <property type="match status" value="1"/>
</dbReference>
<dbReference type="InterPro" id="IPR006145">
    <property type="entry name" value="PsdUridine_synth_RsuA/RluA"/>
</dbReference>
<feature type="compositionally biased region" description="Acidic residues" evidence="6">
    <location>
        <begin position="363"/>
        <end position="380"/>
    </location>
</feature>
<dbReference type="EC" id="5.4.99.-" evidence="5"/>
<dbReference type="NCBIfam" id="TIGR00005">
    <property type="entry name" value="rluA_subfam"/>
    <property type="match status" value="1"/>
</dbReference>
<dbReference type="CDD" id="cd02869">
    <property type="entry name" value="PseudoU_synth_RluA_like"/>
    <property type="match status" value="1"/>
</dbReference>
<comment type="caution">
    <text evidence="8">The sequence shown here is derived from an EMBL/GenBank/DDBJ whole genome shotgun (WGS) entry which is preliminary data.</text>
</comment>
<proteinExistence type="inferred from homology"/>
<feature type="region of interest" description="Disordered" evidence="6">
    <location>
        <begin position="358"/>
        <end position="380"/>
    </location>
</feature>
<comment type="similarity">
    <text evidence="1 5">Belongs to the pseudouridine synthase RluA family.</text>
</comment>
<dbReference type="SUPFAM" id="SSF55120">
    <property type="entry name" value="Pseudouridine synthase"/>
    <property type="match status" value="1"/>
</dbReference>
<dbReference type="InterPro" id="IPR036986">
    <property type="entry name" value="S4_RNA-bd_sf"/>
</dbReference>
<dbReference type="NCBIfam" id="NF008385">
    <property type="entry name" value="PRK11180.1"/>
    <property type="match status" value="1"/>
</dbReference>
<keyword evidence="4" id="KW-0694">RNA-binding</keyword>
<dbReference type="EMBL" id="JBEUWX010000002">
    <property type="protein sequence ID" value="MFA9949388.1"/>
    <property type="molecule type" value="Genomic_DNA"/>
</dbReference>
<comment type="catalytic activity">
    <reaction evidence="3">
        <text>uridine(1911/1915/1917) in 23S rRNA = pseudouridine(1911/1915/1917) in 23S rRNA</text>
        <dbReference type="Rhea" id="RHEA:42524"/>
        <dbReference type="Rhea" id="RHEA-COMP:10097"/>
        <dbReference type="Rhea" id="RHEA-COMP:10098"/>
        <dbReference type="ChEBI" id="CHEBI:65314"/>
        <dbReference type="ChEBI" id="CHEBI:65315"/>
        <dbReference type="EC" id="5.4.99.23"/>
    </reaction>
</comment>
<name>A0ABV4UCK2_9RHOO</name>
<evidence type="ECO:0000256" key="4">
    <source>
        <dbReference type="PROSITE-ProRule" id="PRU00182"/>
    </source>
</evidence>